<comment type="caution">
    <text evidence="2">The sequence shown here is derived from an EMBL/GenBank/DDBJ whole genome shotgun (WGS) entry which is preliminary data.</text>
</comment>
<dbReference type="RefSeq" id="WP_386446748.1">
    <property type="nucleotide sequence ID" value="NZ_JBHSFH010000006.1"/>
</dbReference>
<keyword evidence="3" id="KW-1185">Reference proteome</keyword>
<dbReference type="EMBL" id="JBHSFH010000006">
    <property type="protein sequence ID" value="MFC4494889.1"/>
    <property type="molecule type" value="Genomic_DNA"/>
</dbReference>
<proteinExistence type="predicted"/>
<evidence type="ECO:0000313" key="3">
    <source>
        <dbReference type="Proteomes" id="UP001595997"/>
    </source>
</evidence>
<feature type="transmembrane region" description="Helical" evidence="1">
    <location>
        <begin position="168"/>
        <end position="185"/>
    </location>
</feature>
<keyword evidence="1" id="KW-0472">Membrane</keyword>
<evidence type="ECO:0000256" key="1">
    <source>
        <dbReference type="SAM" id="Phobius"/>
    </source>
</evidence>
<keyword evidence="1" id="KW-0812">Transmembrane</keyword>
<keyword evidence="1" id="KW-1133">Transmembrane helix</keyword>
<feature type="transmembrane region" description="Helical" evidence="1">
    <location>
        <begin position="197"/>
        <end position="218"/>
    </location>
</feature>
<sequence length="266" mass="29142">MATLLATVAAFRFQASREPRKRLVWSSKTQRAGIDLDSDVRQGIQLFYHGNPVDELTLVEFKVENAGNRVVRDHQVRLEFPQSAVVVDSHCSPVPDRELGVERRADREQGRNEVIYSVGQLERDQSVTVKILASGAGGEKWRPISHSPEGDVQFVEGSVVRTADDSEHVVPFCFALLLLAVLAGIGTSRVLMGQPVIVNLAALLVFLTVLGFALRHLAPAVRFVRDVMLRWYETRGNQVTVHGSVSALSIGDSSSATQSTTGNAEE</sequence>
<gene>
    <name evidence="2" type="ORF">ACFPA8_12160</name>
</gene>
<dbReference type="Proteomes" id="UP001595997">
    <property type="component" value="Unassembled WGS sequence"/>
</dbReference>
<organism evidence="2 3">
    <name type="scientific">Streptomyces ovatisporus</name>
    <dbReference type="NCBI Taxonomy" id="1128682"/>
    <lineage>
        <taxon>Bacteria</taxon>
        <taxon>Bacillati</taxon>
        <taxon>Actinomycetota</taxon>
        <taxon>Actinomycetes</taxon>
        <taxon>Kitasatosporales</taxon>
        <taxon>Streptomycetaceae</taxon>
        <taxon>Streptomyces</taxon>
    </lineage>
</organism>
<reference evidence="3" key="1">
    <citation type="journal article" date="2019" name="Int. J. Syst. Evol. Microbiol.">
        <title>The Global Catalogue of Microorganisms (GCM) 10K type strain sequencing project: providing services to taxonomists for standard genome sequencing and annotation.</title>
        <authorList>
            <consortium name="The Broad Institute Genomics Platform"/>
            <consortium name="The Broad Institute Genome Sequencing Center for Infectious Disease"/>
            <person name="Wu L."/>
            <person name="Ma J."/>
        </authorList>
    </citation>
    <scope>NUCLEOTIDE SEQUENCE [LARGE SCALE GENOMIC DNA]</scope>
    <source>
        <strain evidence="3">CGMCC 4.7357</strain>
    </source>
</reference>
<evidence type="ECO:0000313" key="2">
    <source>
        <dbReference type="EMBL" id="MFC4494889.1"/>
    </source>
</evidence>
<protein>
    <submittedName>
        <fullName evidence="2">Uncharacterized protein</fullName>
    </submittedName>
</protein>
<name>A0ABV9A7B8_9ACTN</name>
<accession>A0ABV9A7B8</accession>